<reference evidence="3" key="1">
    <citation type="journal article" date="2019" name="Int. J. Syst. Evol. Microbiol.">
        <title>The Global Catalogue of Microorganisms (GCM) 10K type strain sequencing project: providing services to taxonomists for standard genome sequencing and annotation.</title>
        <authorList>
            <consortium name="The Broad Institute Genomics Platform"/>
            <consortium name="The Broad Institute Genome Sequencing Center for Infectious Disease"/>
            <person name="Wu L."/>
            <person name="Ma J."/>
        </authorList>
    </citation>
    <scope>NUCLEOTIDE SEQUENCE [LARGE SCALE GENOMIC DNA]</scope>
    <source>
        <strain evidence="3">CCM 7403</strain>
    </source>
</reference>
<dbReference type="Proteomes" id="UP000630594">
    <property type="component" value="Unassembled WGS sequence"/>
</dbReference>
<dbReference type="PANTHER" id="PTHR35585:SF1">
    <property type="entry name" value="HHE DOMAIN PROTEIN (AFU_ORTHOLOGUE AFUA_4G00730)"/>
    <property type="match status" value="1"/>
</dbReference>
<dbReference type="Gene3D" id="1.20.120.520">
    <property type="entry name" value="nmb1532 protein domain like"/>
    <property type="match status" value="1"/>
</dbReference>
<proteinExistence type="predicted"/>
<evidence type="ECO:0000313" key="2">
    <source>
        <dbReference type="EMBL" id="GGD31087.1"/>
    </source>
</evidence>
<dbReference type="Pfam" id="PF01814">
    <property type="entry name" value="Hemerythrin"/>
    <property type="match status" value="1"/>
</dbReference>
<dbReference type="PANTHER" id="PTHR35585">
    <property type="entry name" value="HHE DOMAIN PROTEIN (AFU_ORTHOLOGUE AFUA_4G00730)"/>
    <property type="match status" value="1"/>
</dbReference>
<evidence type="ECO:0000259" key="1">
    <source>
        <dbReference type="Pfam" id="PF01814"/>
    </source>
</evidence>
<organism evidence="2 3">
    <name type="scientific">Nocardioides daphniae</name>
    <dbReference type="NCBI Taxonomy" id="402297"/>
    <lineage>
        <taxon>Bacteria</taxon>
        <taxon>Bacillati</taxon>
        <taxon>Actinomycetota</taxon>
        <taxon>Actinomycetes</taxon>
        <taxon>Propionibacteriales</taxon>
        <taxon>Nocardioidaceae</taxon>
        <taxon>Nocardioides</taxon>
    </lineage>
</organism>
<accession>A0ABQ1QMN7</accession>
<name>A0ABQ1QMN7_9ACTN</name>
<comment type="caution">
    <text evidence="2">The sequence shown here is derived from an EMBL/GenBank/DDBJ whole genome shotgun (WGS) entry which is preliminary data.</text>
</comment>
<sequence length="185" mass="20646">MSDVVDLIMKDHREFERMLAQMESDPTSRATVLPVFATLLTAHSRAEENEVYPAASAADGADDVAHSQEEHVEADRLVERLQACDPDSAEFAELLAEVAEAVTHHLEEEEETVLPHLRERLDDDRLQELGEAFLTSREEHLGAGPGDITRAEVQQQARNMELEGTSGMTKDELQRKLLAEAESEE</sequence>
<feature type="domain" description="Hemerythrin-like" evidence="1">
    <location>
        <begin position="4"/>
        <end position="117"/>
    </location>
</feature>
<dbReference type="InterPro" id="IPR012312">
    <property type="entry name" value="Hemerythrin-like"/>
</dbReference>
<dbReference type="RefSeq" id="WP_188422473.1">
    <property type="nucleotide sequence ID" value="NZ_BMCK01000006.1"/>
</dbReference>
<evidence type="ECO:0000313" key="3">
    <source>
        <dbReference type="Proteomes" id="UP000630594"/>
    </source>
</evidence>
<dbReference type="EMBL" id="BMCK01000006">
    <property type="protein sequence ID" value="GGD31087.1"/>
    <property type="molecule type" value="Genomic_DNA"/>
</dbReference>
<gene>
    <name evidence="2" type="ORF">GCM10007231_33290</name>
</gene>
<keyword evidence="3" id="KW-1185">Reference proteome</keyword>
<protein>
    <recommendedName>
        <fullName evidence="1">Hemerythrin-like domain-containing protein</fullName>
    </recommendedName>
</protein>